<reference evidence="1 2" key="1">
    <citation type="submission" date="2019-06" db="EMBL/GenBank/DDBJ databases">
        <title>Genome Sequence of the Brown Rot Fungal Pathogen Monilinia laxa.</title>
        <authorList>
            <person name="De Miccolis Angelini R.M."/>
            <person name="Landi L."/>
            <person name="Abate D."/>
            <person name="Pollastro S."/>
            <person name="Romanazzi G."/>
            <person name="Faretra F."/>
        </authorList>
    </citation>
    <scope>NUCLEOTIDE SEQUENCE [LARGE SCALE GENOMIC DNA]</scope>
    <source>
        <strain evidence="1 2">Mlax316</strain>
    </source>
</reference>
<proteinExistence type="predicted"/>
<gene>
    <name evidence="1" type="ORF">EYC80_000456</name>
</gene>
<keyword evidence="2" id="KW-1185">Reference proteome</keyword>
<protein>
    <submittedName>
        <fullName evidence="1">Uncharacterized protein</fullName>
    </submittedName>
</protein>
<comment type="caution">
    <text evidence="1">The sequence shown here is derived from an EMBL/GenBank/DDBJ whole genome shotgun (WGS) entry which is preliminary data.</text>
</comment>
<sequence>MDFSVQICKIQVSTITISTTIPINLNHKYLFGALQTISTEHLNYPTDHKKFVAMLPRSLNIVVVILYSFFNAHGSRSHPFSI</sequence>
<evidence type="ECO:0000313" key="1">
    <source>
        <dbReference type="EMBL" id="KAB8300248.1"/>
    </source>
</evidence>
<name>A0A5N6KAQ8_MONLA</name>
<dbReference type="EMBL" id="VIGI01000005">
    <property type="protein sequence ID" value="KAB8300248.1"/>
    <property type="molecule type" value="Genomic_DNA"/>
</dbReference>
<dbReference type="Proteomes" id="UP000326757">
    <property type="component" value="Unassembled WGS sequence"/>
</dbReference>
<accession>A0A5N6KAQ8</accession>
<organism evidence="1 2">
    <name type="scientific">Monilinia laxa</name>
    <name type="common">Brown rot fungus</name>
    <name type="synonym">Sclerotinia laxa</name>
    <dbReference type="NCBI Taxonomy" id="61186"/>
    <lineage>
        <taxon>Eukaryota</taxon>
        <taxon>Fungi</taxon>
        <taxon>Dikarya</taxon>
        <taxon>Ascomycota</taxon>
        <taxon>Pezizomycotina</taxon>
        <taxon>Leotiomycetes</taxon>
        <taxon>Helotiales</taxon>
        <taxon>Sclerotiniaceae</taxon>
        <taxon>Monilinia</taxon>
    </lineage>
</organism>
<dbReference type="AlphaFoldDB" id="A0A5N6KAQ8"/>
<evidence type="ECO:0000313" key="2">
    <source>
        <dbReference type="Proteomes" id="UP000326757"/>
    </source>
</evidence>